<dbReference type="PANTHER" id="PTHR38834">
    <property type="entry name" value="PERIPLASMIC SUBSTRATE BINDING PROTEIN FAMILY 3"/>
    <property type="match status" value="1"/>
</dbReference>
<dbReference type="SUPFAM" id="SSF53850">
    <property type="entry name" value="Periplasmic binding protein-like II"/>
    <property type="match status" value="1"/>
</dbReference>
<proteinExistence type="predicted"/>
<sequence>MRYIIGSVIGIFTIFNVLAKTPTKIDIYTEHFPPYQVEHKNGIIGGFASEIVRLIMWEAELSYQIYMLPWARAKSFAARSPYALLYSIARTEQREANHVWIAPLCELKVAFYKRANITPQQDWQIWKIKQHVVAVAADQLSESYLLEQGFVADKNMVSVSSFSRAGELLEKGRIDFIFGAETFVDRMAARMGVAEQWNKVLEIPELSKTLYLTANPSAPEEYITRLKAAANRVLEKRHMVEVGCQVSN</sequence>
<dbReference type="PANTHER" id="PTHR38834:SF3">
    <property type="entry name" value="SOLUTE-BINDING PROTEIN FAMILY 3_N-TERMINAL DOMAIN-CONTAINING PROTEIN"/>
    <property type="match status" value="1"/>
</dbReference>
<dbReference type="Gene3D" id="3.40.190.10">
    <property type="entry name" value="Periplasmic binding protein-like II"/>
    <property type="match status" value="2"/>
</dbReference>
<organism evidence="1 2">
    <name type="scientific">Pseudoalteromonas piscicida</name>
    <dbReference type="NCBI Taxonomy" id="43662"/>
    <lineage>
        <taxon>Bacteria</taxon>
        <taxon>Pseudomonadati</taxon>
        <taxon>Pseudomonadota</taxon>
        <taxon>Gammaproteobacteria</taxon>
        <taxon>Alteromonadales</taxon>
        <taxon>Pseudoalteromonadaceae</taxon>
        <taxon>Pseudoalteromonas</taxon>
    </lineage>
</organism>
<evidence type="ECO:0000313" key="1">
    <source>
        <dbReference type="EMBL" id="PCK33198.1"/>
    </source>
</evidence>
<protein>
    <submittedName>
        <fullName evidence="1">ABC transporter substrate-binding protein</fullName>
    </submittedName>
</protein>
<reference evidence="2" key="1">
    <citation type="journal article" date="2019" name="Genome Announc.">
        <title>Draft Genome Sequence of Pseudoalteromonas piscicida Strain 36Y ROTHPW, an Hypersaline Seawater Isolate from the South Coast of Sonora, Mexico.</title>
        <authorList>
            <person name="Sanchez-Diaz R."/>
            <person name="Molina-Garza Z.J."/>
            <person name="Cruz-Suarez L.E."/>
            <person name="Selvin J."/>
            <person name="Kiran G.S."/>
            <person name="Ibarra-Gamez J.C."/>
            <person name="Gomez-Gil B."/>
            <person name="Galaviz-Silva L."/>
        </authorList>
    </citation>
    <scope>NUCLEOTIDE SEQUENCE [LARGE SCALE GENOMIC DNA]</scope>
    <source>
        <strain evidence="2">36Y_RITHPW</strain>
    </source>
</reference>
<comment type="caution">
    <text evidence="1">The sequence shown here is derived from an EMBL/GenBank/DDBJ whole genome shotgun (WGS) entry which is preliminary data.</text>
</comment>
<dbReference type="AlphaFoldDB" id="A0A2A5JUV2"/>
<dbReference type="EMBL" id="NKHF01000012">
    <property type="protein sequence ID" value="PCK33198.1"/>
    <property type="molecule type" value="Genomic_DNA"/>
</dbReference>
<dbReference type="Proteomes" id="UP000228621">
    <property type="component" value="Unassembled WGS sequence"/>
</dbReference>
<evidence type="ECO:0000313" key="2">
    <source>
        <dbReference type="Proteomes" id="UP000228621"/>
    </source>
</evidence>
<keyword evidence="2" id="KW-1185">Reference proteome</keyword>
<dbReference type="RefSeq" id="WP_099640669.1">
    <property type="nucleotide sequence ID" value="NZ_NKHF01000012.1"/>
</dbReference>
<gene>
    <name evidence="1" type="ORF">CEX98_03100</name>
</gene>
<dbReference type="OrthoDB" id="8587856at2"/>
<accession>A0A2A5JUV2</accession>
<name>A0A2A5JUV2_PSEO7</name>